<evidence type="ECO:0000313" key="1">
    <source>
        <dbReference type="EMBL" id="EOS11557.1"/>
    </source>
</evidence>
<dbReference type="Gene3D" id="2.120.10.30">
    <property type="entry name" value="TolB, C-terminal domain"/>
    <property type="match status" value="1"/>
</dbReference>
<dbReference type="GeneID" id="82155340"/>
<dbReference type="RefSeq" id="WP_016277011.1">
    <property type="nucleotide sequence ID" value="NZ_JABVZU010000003.1"/>
</dbReference>
<name>R9I5N9_9BACT</name>
<dbReference type="PROSITE" id="PS51257">
    <property type="entry name" value="PROKAR_LIPOPROTEIN"/>
    <property type="match status" value="1"/>
</dbReference>
<dbReference type="InterPro" id="IPR011042">
    <property type="entry name" value="6-blade_b-propeller_TolB-like"/>
</dbReference>
<dbReference type="STRING" id="1235788.C802_02668"/>
<dbReference type="Pfam" id="PF17170">
    <property type="entry name" value="DUF5128"/>
    <property type="match status" value="1"/>
</dbReference>
<dbReference type="OrthoDB" id="1037972at2"/>
<dbReference type="PATRIC" id="fig|1235788.3.peg.2737"/>
<dbReference type="SUPFAM" id="SSF63825">
    <property type="entry name" value="YWTD domain"/>
    <property type="match status" value="1"/>
</dbReference>
<proteinExistence type="predicted"/>
<evidence type="ECO:0000313" key="2">
    <source>
        <dbReference type="Proteomes" id="UP000014200"/>
    </source>
</evidence>
<reference evidence="1 2" key="1">
    <citation type="submission" date="2013-04" db="EMBL/GenBank/DDBJ databases">
        <title>The Genome Sequence of Bacteroides massiliensis dnLKV3.</title>
        <authorList>
            <consortium name="The Broad Institute Genomics Platform"/>
            <consortium name="The Broad Institute Genome Sequencing Center for Infectious Disease"/>
            <person name="Earl A."/>
            <person name="Xavier R."/>
            <person name="Kuhn K."/>
            <person name="Stappenbeck T."/>
            <person name="Walker B."/>
            <person name="Young S."/>
            <person name="Zeng Q."/>
            <person name="Gargeya S."/>
            <person name="Fitzgerald M."/>
            <person name="Haas B."/>
            <person name="Abouelleil A."/>
            <person name="Allen A.W."/>
            <person name="Alvarado L."/>
            <person name="Arachchi H.M."/>
            <person name="Berlin A.M."/>
            <person name="Chapman S.B."/>
            <person name="Gainer-Dewar J."/>
            <person name="Goldberg J."/>
            <person name="Griggs A."/>
            <person name="Gujja S."/>
            <person name="Hansen M."/>
            <person name="Howarth C."/>
            <person name="Imamovic A."/>
            <person name="Ireland A."/>
            <person name="Larimer J."/>
            <person name="McCowan C."/>
            <person name="Murphy C."/>
            <person name="Pearson M."/>
            <person name="Poon T.W."/>
            <person name="Priest M."/>
            <person name="Roberts A."/>
            <person name="Saif S."/>
            <person name="Shea T."/>
            <person name="Sisk P."/>
            <person name="Sykes S."/>
            <person name="Wortman J."/>
            <person name="Nusbaum C."/>
            <person name="Birren B."/>
        </authorList>
    </citation>
    <scope>NUCLEOTIDE SEQUENCE [LARGE SCALE GENOMIC DNA]</scope>
    <source>
        <strain evidence="2">dnLKV3</strain>
    </source>
</reference>
<keyword evidence="2" id="KW-1185">Reference proteome</keyword>
<dbReference type="HOGENOM" id="CLU_056133_0_1_10"/>
<sequence>MKQIIFLLIFVLAGCSKKSSLDENVPTIKINLDQLSDVSLTEFTDSIGVVSLETNDSCLIASVFKIVKQNNLLYILDQRQNTLFCFDLNGRYHFKINDYGIGPDEYQAIEDFTVTETGLIYLLEPWGNVYCYDKEGKLTQKISLLEKLKSYNEILATDSALVIFSLWGQVLYYPMGNDNKEKIYDLNPPMEILCPLNRSYVYHNKVRTISLFDSKVSELSEEGLMTCCIWDFQRKNNDEGNVEKLIQFLVNERTNSGFDKTILDYVGSGKLLNQFVHKIFENDRYMILLMDYKDDFMHVIYDKKEKKNLVFKQTKENTILHTSVFTNDAFIYYERPFIKSDRNLNCLPSDILKKYEEKQESESNPLITIFYLKN</sequence>
<accession>R9I5N9</accession>
<comment type="caution">
    <text evidence="1">The sequence shown here is derived from an EMBL/GenBank/DDBJ whole genome shotgun (WGS) entry which is preliminary data.</text>
</comment>
<gene>
    <name evidence="1" type="ORF">C802_02668</name>
</gene>
<dbReference type="EMBL" id="ASSP01000017">
    <property type="protein sequence ID" value="EOS11557.1"/>
    <property type="molecule type" value="Genomic_DNA"/>
</dbReference>
<organism evidence="1 2">
    <name type="scientific">Phocaeicola sartorii</name>
    <dbReference type="NCBI Taxonomy" id="671267"/>
    <lineage>
        <taxon>Bacteria</taxon>
        <taxon>Pseudomonadati</taxon>
        <taxon>Bacteroidota</taxon>
        <taxon>Bacteroidia</taxon>
        <taxon>Bacteroidales</taxon>
        <taxon>Bacteroidaceae</taxon>
        <taxon>Phocaeicola</taxon>
    </lineage>
</organism>
<evidence type="ECO:0008006" key="3">
    <source>
        <dbReference type="Google" id="ProtNLM"/>
    </source>
</evidence>
<protein>
    <recommendedName>
        <fullName evidence="3">6-bladed beta-propeller</fullName>
    </recommendedName>
</protein>
<dbReference type="Proteomes" id="UP000014200">
    <property type="component" value="Unassembled WGS sequence"/>
</dbReference>
<dbReference type="AlphaFoldDB" id="R9I5N9"/>